<dbReference type="Gene3D" id="3.80.10.10">
    <property type="entry name" value="Ribonuclease Inhibitor"/>
    <property type="match status" value="6"/>
</dbReference>
<dbReference type="PROSITE" id="PS51450">
    <property type="entry name" value="LRR"/>
    <property type="match status" value="1"/>
</dbReference>
<keyword evidence="4" id="KW-0433">Leucine-rich repeat</keyword>
<keyword evidence="9 12" id="KW-0472">Membrane</keyword>
<evidence type="ECO:0000256" key="13">
    <source>
        <dbReference type="SAM" id="SignalP"/>
    </source>
</evidence>
<dbReference type="InterPro" id="IPR003591">
    <property type="entry name" value="Leu-rich_rpt_typical-subtyp"/>
</dbReference>
<feature type="signal peptide" evidence="13">
    <location>
        <begin position="1"/>
        <end position="30"/>
    </location>
</feature>
<evidence type="ECO:0000256" key="10">
    <source>
        <dbReference type="ARBA" id="ARBA00023170"/>
    </source>
</evidence>
<evidence type="ECO:0000256" key="4">
    <source>
        <dbReference type="ARBA" id="ARBA00022614"/>
    </source>
</evidence>
<keyword evidence="3" id="KW-1003">Cell membrane</keyword>
<proteinExistence type="inferred from homology"/>
<feature type="chain" id="PRO_5002076137" evidence="13">
    <location>
        <begin position="31"/>
        <end position="1137"/>
    </location>
</feature>
<dbReference type="PANTHER" id="PTHR48061">
    <property type="entry name" value="LEUCINE-RICH REPEAT RECEPTOR PROTEIN KINASE EMS1-LIKE-RELATED"/>
    <property type="match status" value="1"/>
</dbReference>
<gene>
    <name evidence="15" type="ORF">glysoja_034719</name>
</gene>
<dbReference type="GO" id="GO:0005886">
    <property type="term" value="C:plasma membrane"/>
    <property type="evidence" value="ECO:0007669"/>
    <property type="project" value="UniProtKB-SubCell"/>
</dbReference>
<dbReference type="InterPro" id="IPR013210">
    <property type="entry name" value="LRR_N_plant-typ"/>
</dbReference>
<keyword evidence="6 13" id="KW-0732">Signal</keyword>
<keyword evidence="11" id="KW-0325">Glycoprotein</keyword>
<dbReference type="InterPro" id="IPR025875">
    <property type="entry name" value="Leu-rich_rpt_4"/>
</dbReference>
<comment type="subcellular location">
    <subcellularLocation>
        <location evidence="1">Cell membrane</location>
        <topology evidence="1">Single-pass type I membrane protein</topology>
    </subcellularLocation>
</comment>
<feature type="domain" description="Leucine-rich repeat-containing N-terminal plant-type" evidence="14">
    <location>
        <begin position="34"/>
        <end position="75"/>
    </location>
</feature>
<evidence type="ECO:0000256" key="6">
    <source>
        <dbReference type="ARBA" id="ARBA00022729"/>
    </source>
</evidence>
<dbReference type="Pfam" id="PF13855">
    <property type="entry name" value="LRR_8"/>
    <property type="match status" value="2"/>
</dbReference>
<dbReference type="SMART" id="SM00369">
    <property type="entry name" value="LRR_TYP"/>
    <property type="match status" value="8"/>
</dbReference>
<keyword evidence="15" id="KW-0808">Transferase</keyword>
<dbReference type="SUPFAM" id="SSF52047">
    <property type="entry name" value="RNI-like"/>
    <property type="match status" value="1"/>
</dbReference>
<keyword evidence="8 12" id="KW-1133">Transmembrane helix</keyword>
<dbReference type="Pfam" id="PF08263">
    <property type="entry name" value="LRRNT_2"/>
    <property type="match status" value="1"/>
</dbReference>
<reference evidence="15" key="1">
    <citation type="submission" date="2014-07" db="EMBL/GenBank/DDBJ databases">
        <title>Identification of a novel salt tolerance gene in wild soybean by whole-genome sequencing.</title>
        <authorList>
            <person name="Lam H.-M."/>
            <person name="Qi X."/>
            <person name="Li M.-W."/>
            <person name="Liu X."/>
            <person name="Xie M."/>
            <person name="Ni M."/>
            <person name="Xu X."/>
        </authorList>
    </citation>
    <scope>NUCLEOTIDE SEQUENCE [LARGE SCALE GENOMIC DNA]</scope>
    <source>
        <tissue evidence="15">Root</tissue>
    </source>
</reference>
<keyword evidence="7" id="KW-0677">Repeat</keyword>
<dbReference type="FunFam" id="3.80.10.10:FF:000041">
    <property type="entry name" value="LRR receptor-like serine/threonine-protein kinase ERECTA"/>
    <property type="match status" value="1"/>
</dbReference>
<keyword evidence="5 12" id="KW-0812">Transmembrane</keyword>
<protein>
    <submittedName>
        <fullName evidence="15">Receptor-like protein 12</fullName>
        <ecNumber evidence="15">2.7.11.1</ecNumber>
    </submittedName>
</protein>
<evidence type="ECO:0000313" key="15">
    <source>
        <dbReference type="EMBL" id="KHN20336.1"/>
    </source>
</evidence>
<keyword evidence="10 15" id="KW-0675">Receptor</keyword>
<evidence type="ECO:0000256" key="5">
    <source>
        <dbReference type="ARBA" id="ARBA00022692"/>
    </source>
</evidence>
<organism evidence="15">
    <name type="scientific">Glycine soja</name>
    <name type="common">Wild soybean</name>
    <dbReference type="NCBI Taxonomy" id="3848"/>
    <lineage>
        <taxon>Eukaryota</taxon>
        <taxon>Viridiplantae</taxon>
        <taxon>Streptophyta</taxon>
        <taxon>Embryophyta</taxon>
        <taxon>Tracheophyta</taxon>
        <taxon>Spermatophyta</taxon>
        <taxon>Magnoliopsida</taxon>
        <taxon>eudicotyledons</taxon>
        <taxon>Gunneridae</taxon>
        <taxon>Pentapetalae</taxon>
        <taxon>rosids</taxon>
        <taxon>fabids</taxon>
        <taxon>Fabales</taxon>
        <taxon>Fabaceae</taxon>
        <taxon>Papilionoideae</taxon>
        <taxon>50 kb inversion clade</taxon>
        <taxon>NPAAA clade</taxon>
        <taxon>indigoferoid/millettioid clade</taxon>
        <taxon>Phaseoleae</taxon>
        <taxon>Glycine</taxon>
        <taxon>Glycine subgen. Soja</taxon>
    </lineage>
</organism>
<dbReference type="SUPFAM" id="SSF52058">
    <property type="entry name" value="L domain-like"/>
    <property type="match status" value="2"/>
</dbReference>
<dbReference type="Pfam" id="PF00560">
    <property type="entry name" value="LRR_1"/>
    <property type="match status" value="11"/>
</dbReference>
<dbReference type="GO" id="GO:0004674">
    <property type="term" value="F:protein serine/threonine kinase activity"/>
    <property type="evidence" value="ECO:0007669"/>
    <property type="project" value="UniProtKB-EC"/>
</dbReference>
<evidence type="ECO:0000256" key="11">
    <source>
        <dbReference type="ARBA" id="ARBA00023180"/>
    </source>
</evidence>
<evidence type="ECO:0000256" key="2">
    <source>
        <dbReference type="ARBA" id="ARBA00009592"/>
    </source>
</evidence>
<dbReference type="EMBL" id="KN658494">
    <property type="protein sequence ID" value="KHN20336.1"/>
    <property type="molecule type" value="Genomic_DNA"/>
</dbReference>
<dbReference type="PANTHER" id="PTHR48061:SF2">
    <property type="entry name" value="RECEPTOR LIKE PROTEIN 30-LIKE"/>
    <property type="match status" value="1"/>
</dbReference>
<evidence type="ECO:0000256" key="3">
    <source>
        <dbReference type="ARBA" id="ARBA00022475"/>
    </source>
</evidence>
<evidence type="ECO:0000259" key="14">
    <source>
        <dbReference type="Pfam" id="PF08263"/>
    </source>
</evidence>
<dbReference type="EC" id="2.7.11.1" evidence="15"/>
<dbReference type="InterPro" id="IPR046956">
    <property type="entry name" value="RLP23-like"/>
</dbReference>
<evidence type="ECO:0000256" key="9">
    <source>
        <dbReference type="ARBA" id="ARBA00023136"/>
    </source>
</evidence>
<evidence type="ECO:0000256" key="1">
    <source>
        <dbReference type="ARBA" id="ARBA00004251"/>
    </source>
</evidence>
<dbReference type="AlphaFoldDB" id="A0A0B2QFN7"/>
<evidence type="ECO:0000256" key="7">
    <source>
        <dbReference type="ARBA" id="ARBA00022737"/>
    </source>
</evidence>
<dbReference type="FunFam" id="3.80.10.10:FF:000213">
    <property type="entry name" value="Tyrosine-sulfated glycopeptide receptor 1"/>
    <property type="match status" value="2"/>
</dbReference>
<dbReference type="Proteomes" id="UP000053555">
    <property type="component" value="Unassembled WGS sequence"/>
</dbReference>
<evidence type="ECO:0000256" key="8">
    <source>
        <dbReference type="ARBA" id="ARBA00022989"/>
    </source>
</evidence>
<name>A0A0B2QFN7_GLYSO</name>
<comment type="similarity">
    <text evidence="2">Belongs to the RLP family.</text>
</comment>
<accession>A0A0B2QFN7</accession>
<dbReference type="Pfam" id="PF12799">
    <property type="entry name" value="LRR_4"/>
    <property type="match status" value="1"/>
</dbReference>
<evidence type="ECO:0000256" key="12">
    <source>
        <dbReference type="SAM" id="Phobius"/>
    </source>
</evidence>
<dbReference type="InterPro" id="IPR032675">
    <property type="entry name" value="LRR_dom_sf"/>
</dbReference>
<feature type="transmembrane region" description="Helical" evidence="12">
    <location>
        <begin position="1004"/>
        <end position="1027"/>
    </location>
</feature>
<sequence>MRIPHVPFLSFIFCYCFLIHHSVYYTGVKAQIVEDQQQSLLKLKNSLKFKTNKSTKLVSWNSSIDFCEWRGVACDEDGQVTGLDLSGESIYGGFDNSSTLFSLQNLQILNLSANNFSSEIPSGFNKLKNLTYLNLSHAGFVGQIPTEISYLARLVTLDISSSLSYLYGQPLKLEKLDLHMLVQNLTMLRQFYMDGVSVSAQRNKWSNALLPLVSLQELSMSNCNLSGPLDPSLTTHPNLLIIRLDQNNFSSPVPETFANFPNLTTLHLSSCELTGTFPEKIFQIATLSVVDLSFNEDLYGSLPEFPLNAPLHTLIVSHTRFSRALPASISNLGQLSILDICNCSFNGTLPSSMSRLRELTYLDLSFNDFTGPIPSLNMSKNLTHLDFSRNGFTGSITSYHFDGLRHLLQIDLQDNFLDGNLPSSLFSLPLLRSIRLSNNNFQDQLNKFSNMSSSKLEILDLSGNDLNGSIPTDIFQLRSLVVLELSSNKLNGTLKLDVIHRLANLTTLGLSHNHLSIDTNFADVGLISSIPNMKIVQLASCNLTEFPSFLRNQSKITTLDLSSNNIQGSIPTWIWQLNSLVQLNLSHNLLSNLEGPVQNSSSNLSLLDLHDNHLQGKLQIFPVHATYLDYSSNNFSFTIPSDIGNFLSSTIFLSLSKNNLSGNIPQSLCNSSNMLVLDFSYNHLNGKIPECLTQSERLVVLNLQHNKFHGSIPDKFPVSCVLRTLDLNSNLLWGSIPKSLANCTSLEVLDLGNNQVDDGFPCFLKTISTLRVMVLRGNKFHGHVGCPYSNSTWYMLQIVDLSFNNFSGVLPKNCFKTWKAMMLDEDDDGSEFNHIASQVLKFGGIYYQDSVTLTSKGLQMEFVKILTVFTSLDFSSNNFEGTIPEELMNFTRLNLLNLSDNALAGHIPSSIGNLKQLESLDLSSNHFDGEIPTQLANLNFLSYLNVSSNRLVGKIPVGNQLQTFDASSFVGNAELCGVPLPKKCSDTKNAKEIPKTVSGVKFDWTYVSIGLGFGVGAGLVVAPALFLERLKKWSNHKIDKILLVILPMFGLTWIPTDDDEAEEDTEENNSDMEEEWDYNEDQNSLVHQRFQGWYCVLCSKLDISKKKVIHDPRCTCYPSPPISTSTYPDSYSYHSHT</sequence>
<dbReference type="InterPro" id="IPR001611">
    <property type="entry name" value="Leu-rich_rpt"/>
</dbReference>